<feature type="domain" description="SGNH hydrolase-type esterase" evidence="1">
    <location>
        <begin position="54"/>
        <end position="224"/>
    </location>
</feature>
<keyword evidence="3" id="KW-1185">Reference proteome</keyword>
<protein>
    <submittedName>
        <fullName evidence="2">Lysophospholipase L1-like esterase</fullName>
    </submittedName>
</protein>
<proteinExistence type="predicted"/>
<name>A0A4Q7ZCE5_9GAMM</name>
<dbReference type="GO" id="GO:0016788">
    <property type="term" value="F:hydrolase activity, acting on ester bonds"/>
    <property type="evidence" value="ECO:0007669"/>
    <property type="project" value="UniProtKB-ARBA"/>
</dbReference>
<dbReference type="Gene3D" id="3.40.50.1110">
    <property type="entry name" value="SGNH hydrolase"/>
    <property type="match status" value="1"/>
</dbReference>
<reference evidence="2 3" key="1">
    <citation type="submission" date="2019-02" db="EMBL/GenBank/DDBJ databases">
        <title>Genomic Encyclopedia of Type Strains, Phase IV (KMG-IV): sequencing the most valuable type-strain genomes for metagenomic binning, comparative biology and taxonomic classification.</title>
        <authorList>
            <person name="Goeker M."/>
        </authorList>
    </citation>
    <scope>NUCLEOTIDE SEQUENCE [LARGE SCALE GENOMIC DNA]</scope>
    <source>
        <strain evidence="2 3">DSM 105135</strain>
    </source>
</reference>
<dbReference type="InterPro" id="IPR013830">
    <property type="entry name" value="SGNH_hydro"/>
</dbReference>
<dbReference type="CDD" id="cd01836">
    <property type="entry name" value="FeeA_FeeB_like"/>
    <property type="match status" value="1"/>
</dbReference>
<dbReference type="SUPFAM" id="SSF52266">
    <property type="entry name" value="SGNH hydrolase"/>
    <property type="match status" value="1"/>
</dbReference>
<evidence type="ECO:0000313" key="3">
    <source>
        <dbReference type="Proteomes" id="UP000292423"/>
    </source>
</evidence>
<gene>
    <name evidence="2" type="ORF">EV700_0778</name>
</gene>
<dbReference type="InterPro" id="IPR036514">
    <property type="entry name" value="SGNH_hydro_sf"/>
</dbReference>
<evidence type="ECO:0000259" key="1">
    <source>
        <dbReference type="Pfam" id="PF13472"/>
    </source>
</evidence>
<accession>A0A4Q7ZCE5</accession>
<dbReference type="RefSeq" id="WP_130411026.1">
    <property type="nucleotide sequence ID" value="NZ_SHKX01000010.1"/>
</dbReference>
<organism evidence="2 3">
    <name type="scientific">Fluviicoccus keumensis</name>
    <dbReference type="NCBI Taxonomy" id="1435465"/>
    <lineage>
        <taxon>Bacteria</taxon>
        <taxon>Pseudomonadati</taxon>
        <taxon>Pseudomonadota</taxon>
        <taxon>Gammaproteobacteria</taxon>
        <taxon>Moraxellales</taxon>
        <taxon>Moraxellaceae</taxon>
        <taxon>Fluviicoccus</taxon>
    </lineage>
</organism>
<dbReference type="EMBL" id="SHKX01000010">
    <property type="protein sequence ID" value="RZU47811.1"/>
    <property type="molecule type" value="Genomic_DNA"/>
</dbReference>
<dbReference type="Proteomes" id="UP000292423">
    <property type="component" value="Unassembled WGS sequence"/>
</dbReference>
<evidence type="ECO:0000313" key="2">
    <source>
        <dbReference type="EMBL" id="RZU47811.1"/>
    </source>
</evidence>
<dbReference type="AlphaFoldDB" id="A0A4Q7ZCE5"/>
<dbReference type="OrthoDB" id="9804395at2"/>
<comment type="caution">
    <text evidence="2">The sequence shown here is derived from an EMBL/GenBank/DDBJ whole genome shotgun (WGS) entry which is preliminary data.</text>
</comment>
<sequence>MWRSLRFWLHFGALMPVAVPQALHTRRTALRLPEAAGPQHGAFAGEGAPWRLVVIGESTVAGVGVAHQADGLAVARAFAARTGRPAHWRAHGRNGARIRDVRRDLLPDDLQAADLVLVSIGVNDTTGFSSPRHWREQLRHLVADIRRQTPAPVAFLALPPMHHFTALPQPLRGVIGHRAGLMDHHLRRALAGLPGCRVLDYGMDMHPRYLAADGYHPSAEGYAAIGEAVARLVAPRSGDDD</sequence>
<dbReference type="Pfam" id="PF13472">
    <property type="entry name" value="Lipase_GDSL_2"/>
    <property type="match status" value="1"/>
</dbReference>